<keyword evidence="3" id="KW-0560">Oxidoreductase</keyword>
<dbReference type="SUPFAM" id="SSF51905">
    <property type="entry name" value="FAD/NAD(P)-binding domain"/>
    <property type="match status" value="2"/>
</dbReference>
<accession>A0A6H0XN45</accession>
<evidence type="ECO:0000256" key="2">
    <source>
        <dbReference type="ARBA" id="ARBA00022827"/>
    </source>
</evidence>
<keyword evidence="1" id="KW-0285">Flavoprotein</keyword>
<dbReference type="EMBL" id="CP051139">
    <property type="protein sequence ID" value="QIW96070.1"/>
    <property type="molecule type" value="Genomic_DNA"/>
</dbReference>
<keyword evidence="5" id="KW-1185">Reference proteome</keyword>
<evidence type="ECO:0000313" key="5">
    <source>
        <dbReference type="Proteomes" id="UP000503462"/>
    </source>
</evidence>
<dbReference type="PANTHER" id="PTHR23023">
    <property type="entry name" value="DIMETHYLANILINE MONOOXYGENASE"/>
    <property type="match status" value="1"/>
</dbReference>
<reference evidence="4 5" key="1">
    <citation type="journal article" date="2016" name="Sci. Rep.">
        <title>Peltaster fructicola genome reveals evolution from an invasive phytopathogen to an ectophytic parasite.</title>
        <authorList>
            <person name="Xu C."/>
            <person name="Chen H."/>
            <person name="Gleason M.L."/>
            <person name="Xu J.R."/>
            <person name="Liu H."/>
            <person name="Zhang R."/>
            <person name="Sun G."/>
        </authorList>
    </citation>
    <scope>NUCLEOTIDE SEQUENCE [LARGE SCALE GENOMIC DNA]</scope>
    <source>
        <strain evidence="4 5">LNHT1506</strain>
    </source>
</reference>
<dbReference type="PIRSF" id="PIRSF000332">
    <property type="entry name" value="FMO"/>
    <property type="match status" value="1"/>
</dbReference>
<gene>
    <name evidence="4" type="ORF">AMS68_001588</name>
</gene>
<dbReference type="InterPro" id="IPR050346">
    <property type="entry name" value="FMO-like"/>
</dbReference>
<dbReference type="Pfam" id="PF13738">
    <property type="entry name" value="Pyr_redox_3"/>
    <property type="match status" value="1"/>
</dbReference>
<organism evidence="4 5">
    <name type="scientific">Peltaster fructicola</name>
    <dbReference type="NCBI Taxonomy" id="286661"/>
    <lineage>
        <taxon>Eukaryota</taxon>
        <taxon>Fungi</taxon>
        <taxon>Dikarya</taxon>
        <taxon>Ascomycota</taxon>
        <taxon>Pezizomycotina</taxon>
        <taxon>Dothideomycetes</taxon>
        <taxon>Dothideomycetes incertae sedis</taxon>
        <taxon>Peltaster</taxon>
    </lineage>
</organism>
<sequence length="555" mass="61733">MGSTAPDSDVLYDVIVVGAGWHGLVAAKVYLELHPKDEVLVLESEASCGGTWSNDRLYPGLKSNNLLGTYEYPDFPMSEVYGVKPGEHIPGAVLHRYLTDFAKKFGIYSRIRFGNRVEHVEKTSSGWAVHASSTYRTRKVIVASGLTSNPNMPKYNGEESYHGSFFHAKDFCRNGDTVNTAKSVVVIGGAKSAYDIAYAYADAGVKHVHIVVRPDGAGPVWISYPWVMGGAKRLEQLLSVRWMTWFSPCVFGGVDGWGWVRNFLHGTAIGRFVVGQFWGGLEGEVIEKNGYKTNPELQKLQPWHSAFWIGSGLSIHNYPNDFFEMVKTGKIKVSVANVDHLSDRTVHLTDGQALPADVLVAATGWSKDPSLKFTIDAAGIGLSEDPIERTKLVNKADEQILSRFPKLRDQPIMKKALPTTEPFRLYRFIVPAGRMQQRDLAFAGMVSTVSTASCATVQATWISTYFDGKLDIEATTPEAVTKEIILHTQWMKWRHPTGYGAMLPDMVFDALPYMDLLLRDLGLKINRKSTTFKDITEPYGPAEFAGLVDEWREKH</sequence>
<dbReference type="InterPro" id="IPR036188">
    <property type="entry name" value="FAD/NAD-bd_sf"/>
</dbReference>
<evidence type="ECO:0000256" key="3">
    <source>
        <dbReference type="ARBA" id="ARBA00023002"/>
    </source>
</evidence>
<dbReference type="Gene3D" id="3.50.50.60">
    <property type="entry name" value="FAD/NAD(P)-binding domain"/>
    <property type="match status" value="1"/>
</dbReference>
<protein>
    <recommendedName>
        <fullName evidence="6">FAD/NAD(P)-binding domain-containing protein</fullName>
    </recommendedName>
</protein>
<dbReference type="GO" id="GO:0050661">
    <property type="term" value="F:NADP binding"/>
    <property type="evidence" value="ECO:0007669"/>
    <property type="project" value="InterPro"/>
</dbReference>
<dbReference type="InterPro" id="IPR000960">
    <property type="entry name" value="Flavin_mOase"/>
</dbReference>
<proteinExistence type="predicted"/>
<dbReference type="GO" id="GO:0016491">
    <property type="term" value="F:oxidoreductase activity"/>
    <property type="evidence" value="ECO:0007669"/>
    <property type="project" value="UniProtKB-KW"/>
</dbReference>
<evidence type="ECO:0000256" key="1">
    <source>
        <dbReference type="ARBA" id="ARBA00022630"/>
    </source>
</evidence>
<evidence type="ECO:0000313" key="4">
    <source>
        <dbReference type="EMBL" id="QIW96070.1"/>
    </source>
</evidence>
<dbReference type="AlphaFoldDB" id="A0A6H0XN45"/>
<dbReference type="Proteomes" id="UP000503462">
    <property type="component" value="Chromosome 1"/>
</dbReference>
<dbReference type="GO" id="GO:0050660">
    <property type="term" value="F:flavin adenine dinucleotide binding"/>
    <property type="evidence" value="ECO:0007669"/>
    <property type="project" value="InterPro"/>
</dbReference>
<keyword evidence="2" id="KW-0274">FAD</keyword>
<dbReference type="OrthoDB" id="2915840at2759"/>
<name>A0A6H0XN45_9PEZI</name>
<evidence type="ECO:0008006" key="6">
    <source>
        <dbReference type="Google" id="ProtNLM"/>
    </source>
</evidence>